<dbReference type="Proteomes" id="UP000037267">
    <property type="component" value="Unassembled WGS sequence"/>
</dbReference>
<organism evidence="2 3">
    <name type="scientific">Gottschalkia purinilytica</name>
    <name type="common">Clostridium purinilyticum</name>
    <dbReference type="NCBI Taxonomy" id="1503"/>
    <lineage>
        <taxon>Bacteria</taxon>
        <taxon>Bacillati</taxon>
        <taxon>Bacillota</taxon>
        <taxon>Tissierellia</taxon>
        <taxon>Tissierellales</taxon>
        <taxon>Gottschalkiaceae</taxon>
        <taxon>Gottschalkia</taxon>
    </lineage>
</organism>
<reference evidence="3" key="1">
    <citation type="submission" date="2015-07" db="EMBL/GenBank/DDBJ databases">
        <title>Draft genome sequence of the purine-degrading Gottschalkia purinilyticum DSM 1384 (formerly Clostridium purinilyticum).</title>
        <authorList>
            <person name="Poehlein A."/>
            <person name="Schiel-Bengelsdorf B."/>
            <person name="Bengelsdorf F.R."/>
            <person name="Daniel R."/>
            <person name="Duerre P."/>
        </authorList>
    </citation>
    <scope>NUCLEOTIDE SEQUENCE [LARGE SCALE GENOMIC DNA]</scope>
    <source>
        <strain evidence="3">DSM 1384</strain>
    </source>
</reference>
<comment type="caution">
    <text evidence="2">The sequence shown here is derived from an EMBL/GenBank/DDBJ whole genome shotgun (WGS) entry which is preliminary data.</text>
</comment>
<feature type="transmembrane region" description="Helical" evidence="1">
    <location>
        <begin position="197"/>
        <end position="218"/>
    </location>
</feature>
<feature type="transmembrane region" description="Helical" evidence="1">
    <location>
        <begin position="230"/>
        <end position="253"/>
    </location>
</feature>
<dbReference type="OrthoDB" id="5451070at2"/>
<feature type="transmembrane region" description="Helical" evidence="1">
    <location>
        <begin position="17"/>
        <end position="34"/>
    </location>
</feature>
<dbReference type="InterPro" id="IPR021450">
    <property type="entry name" value="DUF3100"/>
</dbReference>
<feature type="transmembrane region" description="Helical" evidence="1">
    <location>
        <begin position="40"/>
        <end position="61"/>
    </location>
</feature>
<dbReference type="RefSeq" id="WP_050356151.1">
    <property type="nucleotide sequence ID" value="NZ_LGSS01000015.1"/>
</dbReference>
<evidence type="ECO:0000256" key="1">
    <source>
        <dbReference type="SAM" id="Phobius"/>
    </source>
</evidence>
<dbReference type="Pfam" id="PF11299">
    <property type="entry name" value="DUF3100"/>
    <property type="match status" value="1"/>
</dbReference>
<feature type="transmembrane region" description="Helical" evidence="1">
    <location>
        <begin position="114"/>
        <end position="132"/>
    </location>
</feature>
<evidence type="ECO:0000313" key="3">
    <source>
        <dbReference type="Proteomes" id="UP000037267"/>
    </source>
</evidence>
<dbReference type="STRING" id="1503.CLPU_15c00600"/>
<keyword evidence="3" id="KW-1185">Reference proteome</keyword>
<protein>
    <recommendedName>
        <fullName evidence="4">DUF3100 domain-containing protein</fullName>
    </recommendedName>
</protein>
<feature type="transmembrane region" description="Helical" evidence="1">
    <location>
        <begin position="73"/>
        <end position="94"/>
    </location>
</feature>
<evidence type="ECO:0000313" key="2">
    <source>
        <dbReference type="EMBL" id="KNF07566.1"/>
    </source>
</evidence>
<name>A0A0L0W801_GOTPU</name>
<keyword evidence="1" id="KW-1133">Transmembrane helix</keyword>
<dbReference type="PATRIC" id="fig|1503.3.peg.603"/>
<gene>
    <name evidence="2" type="ORF">CLPU_15c00600</name>
</gene>
<proteinExistence type="predicted"/>
<keyword evidence="1" id="KW-0472">Membrane</keyword>
<accession>A0A0L0W801</accession>
<keyword evidence="1" id="KW-0812">Transmembrane</keyword>
<sequence length="278" mass="29751">MEEYKYSSIKERLKKEYRIYIAAFLIIVISDLIGQHKIPIGPGVLVIFPIFYGLIGGTLLGPDLLKFFKKEESEAASPLVLVAIAPFIVKLGIMAGGNLSQLASMGPALLLQELGNLGTIFISLPLAMMLGLKREAVGATHSINRETNLALISNVYGPDSDEMRGTLSIYIIGGALGTIFFGFLATLVASIGLFHPFALAMASGAGSGIMMASAATSLSHIYPEYADKIVMLAGASNTLTGITGIYASLFLALPLANKLYSILDPVINKKREEETYEK</sequence>
<feature type="transmembrane region" description="Helical" evidence="1">
    <location>
        <begin position="169"/>
        <end position="191"/>
    </location>
</feature>
<evidence type="ECO:0008006" key="4">
    <source>
        <dbReference type="Google" id="ProtNLM"/>
    </source>
</evidence>
<dbReference type="EMBL" id="LGSS01000015">
    <property type="protein sequence ID" value="KNF07566.1"/>
    <property type="molecule type" value="Genomic_DNA"/>
</dbReference>
<dbReference type="AlphaFoldDB" id="A0A0L0W801"/>